<reference evidence="1" key="1">
    <citation type="submission" date="2021-08" db="EMBL/GenBank/DDBJ databases">
        <title>WGS assembly of Ceratopteris richardii.</title>
        <authorList>
            <person name="Marchant D.B."/>
            <person name="Chen G."/>
            <person name="Jenkins J."/>
            <person name="Shu S."/>
            <person name="Leebens-Mack J."/>
            <person name="Grimwood J."/>
            <person name="Schmutz J."/>
            <person name="Soltis P."/>
            <person name="Soltis D."/>
            <person name="Chen Z.-H."/>
        </authorList>
    </citation>
    <scope>NUCLEOTIDE SEQUENCE</scope>
    <source>
        <strain evidence="1">Whitten #5841</strain>
        <tissue evidence="1">Leaf</tissue>
    </source>
</reference>
<protein>
    <submittedName>
        <fullName evidence="1">Uncharacterized protein</fullName>
    </submittedName>
</protein>
<sequence length="115" mass="13411">MHSVMTTKMAKWLKRYLLVLKSSVLQFNQIPCRGRVKERLVGKRSAHAVCFRGTSMHMGTAGTQFYCRSSSKHVSRMSQIIERHREMKCRQTIVTVLCMKVLQAPWASLQRAWRK</sequence>
<keyword evidence="2" id="KW-1185">Reference proteome</keyword>
<name>A0A8T2SE23_CERRI</name>
<proteinExistence type="predicted"/>
<gene>
    <name evidence="1" type="ORF">KP509_20G028600</name>
</gene>
<accession>A0A8T2SE23</accession>
<dbReference type="AlphaFoldDB" id="A0A8T2SE23"/>
<evidence type="ECO:0000313" key="1">
    <source>
        <dbReference type="EMBL" id="KAH7331350.1"/>
    </source>
</evidence>
<dbReference type="EMBL" id="CM035425">
    <property type="protein sequence ID" value="KAH7331350.1"/>
    <property type="molecule type" value="Genomic_DNA"/>
</dbReference>
<dbReference type="Proteomes" id="UP000825935">
    <property type="component" value="Chromosome 20"/>
</dbReference>
<evidence type="ECO:0000313" key="2">
    <source>
        <dbReference type="Proteomes" id="UP000825935"/>
    </source>
</evidence>
<comment type="caution">
    <text evidence="1">The sequence shown here is derived from an EMBL/GenBank/DDBJ whole genome shotgun (WGS) entry which is preliminary data.</text>
</comment>
<organism evidence="1 2">
    <name type="scientific">Ceratopteris richardii</name>
    <name type="common">Triangle waterfern</name>
    <dbReference type="NCBI Taxonomy" id="49495"/>
    <lineage>
        <taxon>Eukaryota</taxon>
        <taxon>Viridiplantae</taxon>
        <taxon>Streptophyta</taxon>
        <taxon>Embryophyta</taxon>
        <taxon>Tracheophyta</taxon>
        <taxon>Polypodiopsida</taxon>
        <taxon>Polypodiidae</taxon>
        <taxon>Polypodiales</taxon>
        <taxon>Pteridineae</taxon>
        <taxon>Pteridaceae</taxon>
        <taxon>Parkerioideae</taxon>
        <taxon>Ceratopteris</taxon>
    </lineage>
</organism>